<name>A0ABM7RH51_9BACT</name>
<evidence type="ECO:0008006" key="8">
    <source>
        <dbReference type="Google" id="ProtNLM"/>
    </source>
</evidence>
<proteinExistence type="predicted"/>
<dbReference type="InterPro" id="IPR019109">
    <property type="entry name" value="MamF_MmsF"/>
</dbReference>
<keyword evidence="4 5" id="KW-0472">Membrane</keyword>
<comment type="subcellular location">
    <subcellularLocation>
        <location evidence="1">Membrane</location>
        <topology evidence="1">Multi-pass membrane protein</topology>
    </subcellularLocation>
</comment>
<evidence type="ECO:0000313" key="6">
    <source>
        <dbReference type="EMBL" id="BCX49579.1"/>
    </source>
</evidence>
<gene>
    <name evidence="6" type="ORF">HAHE_34870</name>
</gene>
<feature type="transmembrane region" description="Helical" evidence="5">
    <location>
        <begin position="71"/>
        <end position="92"/>
    </location>
</feature>
<sequence length="131" mass="14641">MIDQPPPMLPANPVAPPVPTEEERTLGMLCHLLGLLTGFIGPLILWLVKKDESAYINHHGKEALNFQLSELLYFFVLGSITFVLMFFFIGLLLLPVLFVLWVLAVVASVLGCTAANRGEWFRYPGSIRFIP</sequence>
<evidence type="ECO:0000256" key="4">
    <source>
        <dbReference type="ARBA" id="ARBA00023136"/>
    </source>
</evidence>
<protein>
    <recommendedName>
        <fullName evidence="8">DUF4870 domain-containing protein</fullName>
    </recommendedName>
</protein>
<evidence type="ECO:0000256" key="2">
    <source>
        <dbReference type="ARBA" id="ARBA00022692"/>
    </source>
</evidence>
<evidence type="ECO:0000256" key="3">
    <source>
        <dbReference type="ARBA" id="ARBA00022989"/>
    </source>
</evidence>
<evidence type="ECO:0000313" key="7">
    <source>
        <dbReference type="Proteomes" id="UP001374893"/>
    </source>
</evidence>
<evidence type="ECO:0000256" key="5">
    <source>
        <dbReference type="SAM" id="Phobius"/>
    </source>
</evidence>
<dbReference type="RefSeq" id="WP_338686242.1">
    <property type="nucleotide sequence ID" value="NZ_AP024702.1"/>
</dbReference>
<keyword evidence="2 5" id="KW-0812">Transmembrane</keyword>
<dbReference type="Proteomes" id="UP001374893">
    <property type="component" value="Chromosome"/>
</dbReference>
<reference evidence="6 7" key="1">
    <citation type="submission" date="2021-06" db="EMBL/GenBank/DDBJ databases">
        <title>Complete genome of Haloferula helveola possessing various polysaccharide degrading enzymes.</title>
        <authorList>
            <person name="Takami H."/>
            <person name="Huang C."/>
            <person name="Hamasaki K."/>
        </authorList>
    </citation>
    <scope>NUCLEOTIDE SEQUENCE [LARGE SCALE GENOMIC DNA]</scope>
    <source>
        <strain evidence="6 7">CN-1</strain>
    </source>
</reference>
<keyword evidence="7" id="KW-1185">Reference proteome</keyword>
<feature type="transmembrane region" description="Helical" evidence="5">
    <location>
        <begin position="98"/>
        <end position="116"/>
    </location>
</feature>
<accession>A0ABM7RH51</accession>
<dbReference type="EMBL" id="AP024702">
    <property type="protein sequence ID" value="BCX49579.1"/>
    <property type="molecule type" value="Genomic_DNA"/>
</dbReference>
<dbReference type="Pfam" id="PF09685">
    <property type="entry name" value="MamF_MmsF"/>
    <property type="match status" value="1"/>
</dbReference>
<evidence type="ECO:0000256" key="1">
    <source>
        <dbReference type="ARBA" id="ARBA00004141"/>
    </source>
</evidence>
<feature type="transmembrane region" description="Helical" evidence="5">
    <location>
        <begin position="26"/>
        <end position="48"/>
    </location>
</feature>
<organism evidence="6 7">
    <name type="scientific">Haloferula helveola</name>
    <dbReference type="NCBI Taxonomy" id="490095"/>
    <lineage>
        <taxon>Bacteria</taxon>
        <taxon>Pseudomonadati</taxon>
        <taxon>Verrucomicrobiota</taxon>
        <taxon>Verrucomicrobiia</taxon>
        <taxon>Verrucomicrobiales</taxon>
        <taxon>Verrucomicrobiaceae</taxon>
        <taxon>Haloferula</taxon>
    </lineage>
</organism>
<keyword evidence="3 5" id="KW-1133">Transmembrane helix</keyword>